<dbReference type="SUPFAM" id="SSF55486">
    <property type="entry name" value="Metalloproteases ('zincins'), catalytic domain"/>
    <property type="match status" value="1"/>
</dbReference>
<dbReference type="PRINTS" id="PR00138">
    <property type="entry name" value="MATRIXIN"/>
</dbReference>
<dbReference type="PANTHER" id="PTHR10201:SF323">
    <property type="entry name" value="MATRIX METALLOPROTEINASE-21"/>
    <property type="match status" value="1"/>
</dbReference>
<gene>
    <name evidence="9" type="primary">LOC106807930</name>
</gene>
<accession>A0ABM1E159</accession>
<dbReference type="InterPro" id="IPR024079">
    <property type="entry name" value="MetalloPept_cat_dom_sf"/>
</dbReference>
<dbReference type="Proteomes" id="UP000695022">
    <property type="component" value="Unplaced"/>
</dbReference>
<dbReference type="SUPFAM" id="SSF47090">
    <property type="entry name" value="PGBD-like"/>
    <property type="match status" value="1"/>
</dbReference>
<dbReference type="Pfam" id="PF00413">
    <property type="entry name" value="Peptidase_M10"/>
    <property type="match status" value="1"/>
</dbReference>
<name>A0ABM1E159_PRICU</name>
<sequence>MVTPSSQQSHRHRRRRRPLCVVALTVVLWLGATAPATGLPLSAYKLPAGYLEDHAVDKAIAYLRKFGYIEDEENSIVMGRAITNFQYMADIAQTGRLDDVTLRKMEEPRCGVKDSFLQEDGAAIAAKVQYRSNRRSRIKSAKLRQGLGAGFFSRWWFKCDFTWNVINGHDKRSRDVTRTLVRRALSQWSNAINRGRRSPIFTFREEPDRNDTDLRFSYEKGKHGDSNAFDGPQGVLAHAFFPYISGDFEGQLHIDGDEDWQGSSSVGQLLYYVIMHEIGHIFGLTHSNKESSVMYGYLGFERSSIRHLRHEDIKRIRAHYPYRFCDIYAKRHSSLLDSNYKKTQRATPAPGTKH</sequence>
<reference evidence="9" key="1">
    <citation type="submission" date="2025-08" db="UniProtKB">
        <authorList>
            <consortium name="RefSeq"/>
        </authorList>
    </citation>
    <scope>IDENTIFICATION</scope>
</reference>
<keyword evidence="6" id="KW-0482">Metalloprotease</keyword>
<dbReference type="RefSeq" id="XP_014665930.1">
    <property type="nucleotide sequence ID" value="XM_014810444.1"/>
</dbReference>
<dbReference type="InterPro" id="IPR006026">
    <property type="entry name" value="Peptidase_Metallo"/>
</dbReference>
<evidence type="ECO:0000256" key="3">
    <source>
        <dbReference type="ARBA" id="ARBA00022723"/>
    </source>
</evidence>
<feature type="domain" description="Peptidase metallopeptidase" evidence="7">
    <location>
        <begin position="152"/>
        <end position="322"/>
    </location>
</feature>
<evidence type="ECO:0000256" key="2">
    <source>
        <dbReference type="ARBA" id="ARBA00022670"/>
    </source>
</evidence>
<dbReference type="InterPro" id="IPR001818">
    <property type="entry name" value="Pept_M10_metallopeptidase"/>
</dbReference>
<comment type="similarity">
    <text evidence="1">Belongs to the peptidase M10A family.</text>
</comment>
<evidence type="ECO:0000256" key="6">
    <source>
        <dbReference type="ARBA" id="ARBA00023049"/>
    </source>
</evidence>
<evidence type="ECO:0000256" key="1">
    <source>
        <dbReference type="ARBA" id="ARBA00010370"/>
    </source>
</evidence>
<organism evidence="8 9">
    <name type="scientific">Priapulus caudatus</name>
    <name type="common">Priapulid worm</name>
    <dbReference type="NCBI Taxonomy" id="37621"/>
    <lineage>
        <taxon>Eukaryota</taxon>
        <taxon>Metazoa</taxon>
        <taxon>Ecdysozoa</taxon>
        <taxon>Scalidophora</taxon>
        <taxon>Priapulida</taxon>
        <taxon>Priapulimorpha</taxon>
        <taxon>Priapulimorphida</taxon>
        <taxon>Priapulidae</taxon>
        <taxon>Priapulus</taxon>
    </lineage>
</organism>
<dbReference type="PANTHER" id="PTHR10201">
    <property type="entry name" value="MATRIX METALLOPROTEINASE"/>
    <property type="match status" value="1"/>
</dbReference>
<dbReference type="SMART" id="SM00235">
    <property type="entry name" value="ZnMc"/>
    <property type="match status" value="1"/>
</dbReference>
<keyword evidence="4" id="KW-0378">Hydrolase</keyword>
<keyword evidence="5" id="KW-0862">Zinc</keyword>
<protein>
    <submittedName>
        <fullName evidence="9">Matrix metalloproteinase-28-like isoform X1</fullName>
    </submittedName>
</protein>
<evidence type="ECO:0000256" key="4">
    <source>
        <dbReference type="ARBA" id="ARBA00022801"/>
    </source>
</evidence>
<evidence type="ECO:0000259" key="7">
    <source>
        <dbReference type="SMART" id="SM00235"/>
    </source>
</evidence>
<keyword evidence="3" id="KW-0479">Metal-binding</keyword>
<dbReference type="GeneID" id="106807930"/>
<evidence type="ECO:0000256" key="5">
    <source>
        <dbReference type="ARBA" id="ARBA00022833"/>
    </source>
</evidence>
<dbReference type="InterPro" id="IPR036365">
    <property type="entry name" value="PGBD-like_sf"/>
</dbReference>
<dbReference type="CDD" id="cd04278">
    <property type="entry name" value="ZnMc_MMP"/>
    <property type="match status" value="1"/>
</dbReference>
<proteinExistence type="inferred from homology"/>
<evidence type="ECO:0000313" key="9">
    <source>
        <dbReference type="RefSeq" id="XP_014665930.1"/>
    </source>
</evidence>
<dbReference type="InterPro" id="IPR033739">
    <property type="entry name" value="M10A_MMP"/>
</dbReference>
<dbReference type="Gene3D" id="3.40.390.10">
    <property type="entry name" value="Collagenase (Catalytic Domain)"/>
    <property type="match status" value="1"/>
</dbReference>
<evidence type="ECO:0000313" key="8">
    <source>
        <dbReference type="Proteomes" id="UP000695022"/>
    </source>
</evidence>
<keyword evidence="2" id="KW-0645">Protease</keyword>
<dbReference type="InterPro" id="IPR021190">
    <property type="entry name" value="Pept_M10A"/>
</dbReference>
<keyword evidence="8" id="KW-1185">Reference proteome</keyword>